<dbReference type="InterPro" id="IPR036922">
    <property type="entry name" value="Rieske_2Fe-2S_sf"/>
</dbReference>
<gene>
    <name evidence="7" type="ORF">FBGL_11965</name>
    <name evidence="6" type="ORF">FGL01_24230</name>
    <name evidence="8" type="ORF">SAMN05192550_2602</name>
</gene>
<dbReference type="EMBL" id="FNEO01000006">
    <property type="protein sequence ID" value="SDJ70370.1"/>
    <property type="molecule type" value="Genomic_DNA"/>
</dbReference>
<dbReference type="OrthoDB" id="165343at2"/>
<reference evidence="6 11" key="4">
    <citation type="submission" date="2019-07" db="EMBL/GenBank/DDBJ databases">
        <title>Whole genome shotgun sequence of Flavobacterium glycines NBRC 105008.</title>
        <authorList>
            <person name="Hosoyama A."/>
            <person name="Uohara A."/>
            <person name="Ohji S."/>
            <person name="Ichikawa N."/>
        </authorList>
    </citation>
    <scope>NUCLEOTIDE SEQUENCE [LARGE SCALE GENOMIC DNA]</scope>
    <source>
        <strain evidence="6 11">NBRC 105008</strain>
    </source>
</reference>
<dbReference type="PROSITE" id="PS51296">
    <property type="entry name" value="RIESKE"/>
    <property type="match status" value="1"/>
</dbReference>
<dbReference type="PROSITE" id="PS51257">
    <property type="entry name" value="PROKAR_LIPOPROTEIN"/>
    <property type="match status" value="1"/>
</dbReference>
<dbReference type="Proteomes" id="UP000093226">
    <property type="component" value="Unassembled WGS sequence"/>
</dbReference>
<evidence type="ECO:0000313" key="8">
    <source>
        <dbReference type="EMBL" id="SDJ70370.1"/>
    </source>
</evidence>
<evidence type="ECO:0000256" key="2">
    <source>
        <dbReference type="ARBA" id="ARBA00022723"/>
    </source>
</evidence>
<dbReference type="Proteomes" id="UP000321579">
    <property type="component" value="Unassembled WGS sequence"/>
</dbReference>
<organism evidence="7 9">
    <name type="scientific">Flavobacterium glycines</name>
    <dbReference type="NCBI Taxonomy" id="551990"/>
    <lineage>
        <taxon>Bacteria</taxon>
        <taxon>Pseudomonadati</taxon>
        <taxon>Bacteroidota</taxon>
        <taxon>Flavobacteriia</taxon>
        <taxon>Flavobacteriales</taxon>
        <taxon>Flavobacteriaceae</taxon>
        <taxon>Flavobacterium</taxon>
    </lineage>
</organism>
<dbReference type="SUPFAM" id="SSF50022">
    <property type="entry name" value="ISP domain"/>
    <property type="match status" value="1"/>
</dbReference>
<reference evidence="7" key="2">
    <citation type="submission" date="2016-03" db="EMBL/GenBank/DDBJ databases">
        <authorList>
            <person name="Ploux O."/>
        </authorList>
    </citation>
    <scope>NUCLEOTIDE SEQUENCE</scope>
    <source>
        <strain evidence="7">NBRC 105008</strain>
    </source>
</reference>
<evidence type="ECO:0000256" key="1">
    <source>
        <dbReference type="ARBA" id="ARBA00022714"/>
    </source>
</evidence>
<evidence type="ECO:0000259" key="5">
    <source>
        <dbReference type="PROSITE" id="PS51296"/>
    </source>
</evidence>
<feature type="domain" description="Rieske" evidence="5">
    <location>
        <begin position="67"/>
        <end position="138"/>
    </location>
</feature>
<keyword evidence="3" id="KW-0408">Iron</keyword>
<comment type="caution">
    <text evidence="7">The sequence shown here is derived from an EMBL/GenBank/DDBJ whole genome shotgun (WGS) entry which is preliminary data.</text>
</comment>
<protein>
    <submittedName>
        <fullName evidence="8">Cytochrome b6-f complex iron-sulfur subunit</fullName>
    </submittedName>
</protein>
<keyword evidence="4" id="KW-0411">Iron-sulfur</keyword>
<dbReference type="EMBL" id="LVEO01000022">
    <property type="protein sequence ID" value="OCB70279.1"/>
    <property type="molecule type" value="Genomic_DNA"/>
</dbReference>
<dbReference type="CDD" id="cd03467">
    <property type="entry name" value="Rieske"/>
    <property type="match status" value="1"/>
</dbReference>
<reference evidence="8 10" key="3">
    <citation type="submission" date="2016-10" db="EMBL/GenBank/DDBJ databases">
        <authorList>
            <person name="Varghese N."/>
            <person name="Submissions S."/>
        </authorList>
    </citation>
    <scope>NUCLEOTIDE SEQUENCE [LARGE SCALE GENOMIC DNA]</scope>
    <source>
        <strain evidence="8 10">Gm-149</strain>
    </source>
</reference>
<dbReference type="EMBL" id="BJVF01000005">
    <property type="protein sequence ID" value="GEL11684.1"/>
    <property type="molecule type" value="Genomic_DNA"/>
</dbReference>
<dbReference type="Proteomes" id="UP000182367">
    <property type="component" value="Unassembled WGS sequence"/>
</dbReference>
<evidence type="ECO:0000256" key="3">
    <source>
        <dbReference type="ARBA" id="ARBA00023004"/>
    </source>
</evidence>
<dbReference type="InterPro" id="IPR017941">
    <property type="entry name" value="Rieske_2Fe-2S"/>
</dbReference>
<keyword evidence="2" id="KW-0479">Metal-binding</keyword>
<name>A0A1B9DKW1_9FLAO</name>
<reference evidence="9" key="1">
    <citation type="submission" date="2016-03" db="EMBL/GenBank/DDBJ databases">
        <title>Draft genome sequence of Paenibacillus glacialis DSM 22343.</title>
        <authorList>
            <person name="Shin S.-K."/>
            <person name="Yi H."/>
        </authorList>
    </citation>
    <scope>NUCLEOTIDE SEQUENCE [LARGE SCALE GENOMIC DNA]</scope>
    <source>
        <strain evidence="9">NBRC 105008</strain>
    </source>
</reference>
<dbReference type="AlphaFoldDB" id="A0A1B9DKW1"/>
<evidence type="ECO:0000313" key="7">
    <source>
        <dbReference type="EMBL" id="OCB70279.1"/>
    </source>
</evidence>
<dbReference type="RefSeq" id="WP_066328790.1">
    <property type="nucleotide sequence ID" value="NZ_BJVF01000005.1"/>
</dbReference>
<evidence type="ECO:0000313" key="10">
    <source>
        <dbReference type="Proteomes" id="UP000182367"/>
    </source>
</evidence>
<dbReference type="GO" id="GO:0051537">
    <property type="term" value="F:2 iron, 2 sulfur cluster binding"/>
    <property type="evidence" value="ECO:0007669"/>
    <property type="project" value="UniProtKB-KW"/>
</dbReference>
<keyword evidence="10" id="KW-1185">Reference proteome</keyword>
<dbReference type="Pfam" id="PF00355">
    <property type="entry name" value="Rieske"/>
    <property type="match status" value="1"/>
</dbReference>
<proteinExistence type="predicted"/>
<evidence type="ECO:0000313" key="11">
    <source>
        <dbReference type="Proteomes" id="UP000321579"/>
    </source>
</evidence>
<keyword evidence="1" id="KW-0001">2Fe-2S</keyword>
<dbReference type="GO" id="GO:0046872">
    <property type="term" value="F:metal ion binding"/>
    <property type="evidence" value="ECO:0007669"/>
    <property type="project" value="UniProtKB-KW"/>
</dbReference>
<evidence type="ECO:0000256" key="4">
    <source>
        <dbReference type="ARBA" id="ARBA00023014"/>
    </source>
</evidence>
<accession>A0A1B9DKW1</accession>
<dbReference type="STRING" id="551990.SAMN05192550_2602"/>
<evidence type="ECO:0000313" key="6">
    <source>
        <dbReference type="EMBL" id="GEL11684.1"/>
    </source>
</evidence>
<evidence type="ECO:0000313" key="9">
    <source>
        <dbReference type="Proteomes" id="UP000093226"/>
    </source>
</evidence>
<sequence length="140" mass="14426">MNRKEFFARVGFGAASLLVPACISGLATSCSSDEGSVPTAPTGVDFTLDISSGALATDKGYLVKNGIIIARENASTFLAVSAACTHEGTTVNYVGSSNSFHCPNHGANYSSTGTHLNGPGSANLKQYNVTLTGNTLRIYS</sequence>
<dbReference type="Gene3D" id="2.102.10.10">
    <property type="entry name" value="Rieske [2Fe-2S] iron-sulphur domain"/>
    <property type="match status" value="1"/>
</dbReference>